<dbReference type="GO" id="GO:0046872">
    <property type="term" value="F:metal ion binding"/>
    <property type="evidence" value="ECO:0007669"/>
    <property type="project" value="UniProtKB-KW"/>
</dbReference>
<dbReference type="InterPro" id="IPR016431">
    <property type="entry name" value="Pyrv-formate_lyase-activ_prd"/>
</dbReference>
<proteinExistence type="predicted"/>
<dbReference type="GO" id="GO:0003824">
    <property type="term" value="F:catalytic activity"/>
    <property type="evidence" value="ECO:0007669"/>
    <property type="project" value="InterPro"/>
</dbReference>
<dbReference type="Proteomes" id="UP000636888">
    <property type="component" value="Unassembled WGS sequence"/>
</dbReference>
<reference evidence="7" key="1">
    <citation type="submission" date="2020-12" db="EMBL/GenBank/DDBJ databases">
        <title>Geomonas sp. Red875, isolated from river sediment.</title>
        <authorList>
            <person name="Xu Z."/>
            <person name="Zhang Z."/>
            <person name="Masuda Y."/>
            <person name="Itoh H."/>
            <person name="Senoo K."/>
        </authorList>
    </citation>
    <scope>NUCLEOTIDE SEQUENCE</scope>
    <source>
        <strain evidence="7">Red875</strain>
    </source>
</reference>
<dbReference type="InterPro" id="IPR040085">
    <property type="entry name" value="MJ0674-like"/>
</dbReference>
<keyword evidence="3 5" id="KW-0408">Iron</keyword>
<feature type="binding site" evidence="5">
    <location>
        <position position="86"/>
    </location>
    <ligand>
        <name>[4Fe-4S] cluster</name>
        <dbReference type="ChEBI" id="CHEBI:49883"/>
        <note>4Fe-4S-S-AdoMet</note>
    </ligand>
</feature>
<evidence type="ECO:0000256" key="1">
    <source>
        <dbReference type="ARBA" id="ARBA00022691"/>
    </source>
</evidence>
<evidence type="ECO:0000313" key="7">
    <source>
        <dbReference type="EMBL" id="MBJ6723826.1"/>
    </source>
</evidence>
<dbReference type="InterPro" id="IPR013785">
    <property type="entry name" value="Aldolase_TIM"/>
</dbReference>
<gene>
    <name evidence="7" type="ORF">JFN93_03815</name>
</gene>
<name>A0A8J7LXW7_9BACT</name>
<feature type="binding site" evidence="5">
    <location>
        <position position="90"/>
    </location>
    <ligand>
        <name>[4Fe-4S] cluster</name>
        <dbReference type="ChEBI" id="CHEBI:49883"/>
        <note>4Fe-4S-S-AdoMet</note>
    </ligand>
</feature>
<dbReference type="PANTHER" id="PTHR43075">
    <property type="entry name" value="FORMATE LYASE ACTIVATING ENZYME, PUTATIVE (AFU_ORTHOLOGUE AFUA_2G15630)-RELATED"/>
    <property type="match status" value="1"/>
</dbReference>
<keyword evidence="8" id="KW-1185">Reference proteome</keyword>
<feature type="domain" description="Radical SAM core" evidence="6">
    <location>
        <begin position="81"/>
        <end position="215"/>
    </location>
</feature>
<organism evidence="7 8">
    <name type="scientific">Geomesophilobacter sediminis</name>
    <dbReference type="NCBI Taxonomy" id="2798584"/>
    <lineage>
        <taxon>Bacteria</taxon>
        <taxon>Pseudomonadati</taxon>
        <taxon>Thermodesulfobacteriota</taxon>
        <taxon>Desulfuromonadia</taxon>
        <taxon>Geobacterales</taxon>
        <taxon>Geobacteraceae</taxon>
        <taxon>Geomesophilobacter</taxon>
    </lineage>
</organism>
<protein>
    <submittedName>
        <fullName evidence="7">Radical SAM protein</fullName>
    </submittedName>
</protein>
<dbReference type="PANTHER" id="PTHR43075:SF1">
    <property type="entry name" value="FORMATE LYASE ACTIVATING ENZYME, PUTATIVE (AFU_ORTHOLOGUE AFUA_2G15630)-RELATED"/>
    <property type="match status" value="1"/>
</dbReference>
<dbReference type="GO" id="GO:0051536">
    <property type="term" value="F:iron-sulfur cluster binding"/>
    <property type="evidence" value="ECO:0007669"/>
    <property type="project" value="UniProtKB-KW"/>
</dbReference>
<evidence type="ECO:0000259" key="6">
    <source>
        <dbReference type="Pfam" id="PF04055"/>
    </source>
</evidence>
<dbReference type="EMBL" id="JAEMHM010000003">
    <property type="protein sequence ID" value="MBJ6723826.1"/>
    <property type="molecule type" value="Genomic_DNA"/>
</dbReference>
<keyword evidence="2 5" id="KW-0479">Metal-binding</keyword>
<keyword evidence="1 5" id="KW-0949">S-adenosyl-L-methionine</keyword>
<accession>A0A8J7LXW7</accession>
<dbReference type="CDD" id="cd01335">
    <property type="entry name" value="Radical_SAM"/>
    <property type="match status" value="1"/>
</dbReference>
<dbReference type="AlphaFoldDB" id="A0A8J7LXW7"/>
<dbReference type="RefSeq" id="WP_199382672.1">
    <property type="nucleotide sequence ID" value="NZ_JAEMHM010000003.1"/>
</dbReference>
<evidence type="ECO:0000256" key="2">
    <source>
        <dbReference type="ARBA" id="ARBA00022723"/>
    </source>
</evidence>
<dbReference type="SFLD" id="SFLDS00029">
    <property type="entry name" value="Radical_SAM"/>
    <property type="match status" value="1"/>
</dbReference>
<evidence type="ECO:0000256" key="4">
    <source>
        <dbReference type="ARBA" id="ARBA00023014"/>
    </source>
</evidence>
<dbReference type="InterPro" id="IPR007197">
    <property type="entry name" value="rSAM"/>
</dbReference>
<sequence length="311" mass="33757">MSSSNDPKYLELFHSGELLKRITEGYARLAACDICPHACGVNRLAGSTGRCGVGKTPRIASANLHRGEEPPISGTRGSGTIFLSGCTLGCKFCQNFPISQLRNGTDLTTGGLADKMVGLQRRGAHNINFVTPSHFTPQILAALYLAIRKGFRLPLVWNTSGYESLETLRLLDGVVDIYLPDMKYTEEEPAVRFSGAPGYREVNRKAVAEMLRQVGHLEVDEDGIGVRGLIVRHLVLPEGNAGSAETLAWIADNLGEETHIALMSQFFPAHAAAQTQGIHRKVTAAEYAEAVEALEENGLENGWVQDEPEES</sequence>
<feature type="binding site" evidence="5">
    <location>
        <position position="93"/>
    </location>
    <ligand>
        <name>[4Fe-4S] cluster</name>
        <dbReference type="ChEBI" id="CHEBI:49883"/>
        <note>4Fe-4S-S-AdoMet</note>
    </ligand>
</feature>
<comment type="caution">
    <text evidence="7">The sequence shown here is derived from an EMBL/GenBank/DDBJ whole genome shotgun (WGS) entry which is preliminary data.</text>
</comment>
<evidence type="ECO:0000256" key="3">
    <source>
        <dbReference type="ARBA" id="ARBA00023004"/>
    </source>
</evidence>
<comment type="cofactor">
    <cofactor evidence="5">
        <name>[4Fe-4S] cluster</name>
        <dbReference type="ChEBI" id="CHEBI:49883"/>
    </cofactor>
    <text evidence="5">Binds 1 [4Fe-4S] cluster. The cluster is coordinated with 3 cysteines and an exchangeable S-adenosyl-L-methionine.</text>
</comment>
<dbReference type="SFLD" id="SFLDG01099">
    <property type="entry name" value="Uncharacterised_Radical_SAM_Su"/>
    <property type="match status" value="1"/>
</dbReference>
<dbReference type="Pfam" id="PF04055">
    <property type="entry name" value="Radical_SAM"/>
    <property type="match status" value="1"/>
</dbReference>
<dbReference type="PIRSF" id="PIRSF004869">
    <property type="entry name" value="PflX_prd"/>
    <property type="match status" value="1"/>
</dbReference>
<keyword evidence="4 5" id="KW-0411">Iron-sulfur</keyword>
<dbReference type="Gene3D" id="3.20.20.70">
    <property type="entry name" value="Aldolase class I"/>
    <property type="match status" value="1"/>
</dbReference>
<evidence type="ECO:0000256" key="5">
    <source>
        <dbReference type="PIRSR" id="PIRSR004869-50"/>
    </source>
</evidence>
<evidence type="ECO:0000313" key="8">
    <source>
        <dbReference type="Proteomes" id="UP000636888"/>
    </source>
</evidence>